<evidence type="ECO:0000313" key="5">
    <source>
        <dbReference type="Proteomes" id="UP000502928"/>
    </source>
</evidence>
<organism evidence="4 5">
    <name type="scientific">Flagellimonas oceani</name>
    <dbReference type="NCBI Taxonomy" id="2698672"/>
    <lineage>
        <taxon>Bacteria</taxon>
        <taxon>Pseudomonadati</taxon>
        <taxon>Bacteroidota</taxon>
        <taxon>Flavobacteriia</taxon>
        <taxon>Flavobacteriales</taxon>
        <taxon>Flavobacteriaceae</taxon>
        <taxon>Flagellimonas</taxon>
    </lineage>
</organism>
<dbReference type="InterPro" id="IPR003140">
    <property type="entry name" value="PLipase/COase/thioEstase"/>
</dbReference>
<dbReference type="GO" id="GO:0052689">
    <property type="term" value="F:carboxylic ester hydrolase activity"/>
    <property type="evidence" value="ECO:0007669"/>
    <property type="project" value="TreeGrafter"/>
</dbReference>
<dbReference type="InterPro" id="IPR029058">
    <property type="entry name" value="AB_hydrolase_fold"/>
</dbReference>
<dbReference type="SUPFAM" id="SSF53474">
    <property type="entry name" value="alpha/beta-Hydrolases"/>
    <property type="match status" value="1"/>
</dbReference>
<comment type="similarity">
    <text evidence="1">Belongs to the AB hydrolase superfamily. AB hydrolase 2 family.</text>
</comment>
<gene>
    <name evidence="4" type="ORF">GVT53_04670</name>
</gene>
<name>A0A6G7J099_9FLAO</name>
<dbReference type="GO" id="GO:0005737">
    <property type="term" value="C:cytoplasm"/>
    <property type="evidence" value="ECO:0007669"/>
    <property type="project" value="TreeGrafter"/>
</dbReference>
<keyword evidence="2" id="KW-0378">Hydrolase</keyword>
<evidence type="ECO:0000313" key="4">
    <source>
        <dbReference type="EMBL" id="QII43994.1"/>
    </source>
</evidence>
<dbReference type="PANTHER" id="PTHR10655:SF17">
    <property type="entry name" value="LYSOPHOSPHOLIPASE-LIKE PROTEIN 1"/>
    <property type="match status" value="1"/>
</dbReference>
<keyword evidence="5" id="KW-1185">Reference proteome</keyword>
<feature type="domain" description="Phospholipase/carboxylesterase/thioesterase" evidence="3">
    <location>
        <begin position="8"/>
        <end position="208"/>
    </location>
</feature>
<protein>
    <submittedName>
        <fullName evidence="4">Phospholipase</fullName>
    </submittedName>
</protein>
<reference evidence="4 5" key="1">
    <citation type="submission" date="2020-02" db="EMBL/GenBank/DDBJ databases">
        <title>Complete genome of Muricauda sp. 501str8.</title>
        <authorList>
            <person name="Dong B."/>
            <person name="Zhu S."/>
            <person name="Yang J."/>
            <person name="Chen J."/>
        </authorList>
    </citation>
    <scope>NUCLEOTIDE SEQUENCE [LARGE SCALE GENOMIC DNA]</scope>
    <source>
        <strain evidence="4 5">501str8</strain>
    </source>
</reference>
<evidence type="ECO:0000256" key="1">
    <source>
        <dbReference type="ARBA" id="ARBA00006499"/>
    </source>
</evidence>
<dbReference type="AlphaFoldDB" id="A0A6G7J099"/>
<evidence type="ECO:0000259" key="3">
    <source>
        <dbReference type="Pfam" id="PF02230"/>
    </source>
</evidence>
<dbReference type="Pfam" id="PF02230">
    <property type="entry name" value="Abhydrolase_2"/>
    <property type="match status" value="1"/>
</dbReference>
<proteinExistence type="inferred from homology"/>
<dbReference type="RefSeq" id="WP_166247655.1">
    <property type="nucleotide sequence ID" value="NZ_CP049616.1"/>
</dbReference>
<dbReference type="Proteomes" id="UP000502928">
    <property type="component" value="Chromosome"/>
</dbReference>
<dbReference type="Gene3D" id="3.40.50.1820">
    <property type="entry name" value="alpha/beta hydrolase"/>
    <property type="match status" value="1"/>
</dbReference>
<accession>A0A6G7J099</accession>
<dbReference type="EMBL" id="CP049616">
    <property type="protein sequence ID" value="QII43994.1"/>
    <property type="molecule type" value="Genomic_DNA"/>
</dbReference>
<evidence type="ECO:0000256" key="2">
    <source>
        <dbReference type="ARBA" id="ARBA00022801"/>
    </source>
</evidence>
<sequence>MIIHNEPVVQAGKSLQEAKNVLIMVHGRGDSAQSFVHLAKELDIPGDFAIIAIQAVGNTWYPYSFLAPVSQNEPQLTQSLDGLKEVYDNLMELDFVAENMFFLGFSQGACLALEFCARHAKKYGGVIAFTGGLIGSEINATDYRGEFENTPIFIGSSDVDPHVPLLRIEQSETILKTMGGHVIKKIYPGMGHTINQDEIQMANLILNKSLKK</sequence>
<dbReference type="InterPro" id="IPR050565">
    <property type="entry name" value="LYPA1-2/EST-like"/>
</dbReference>
<dbReference type="KEGG" id="mut:GVT53_04670"/>
<dbReference type="GO" id="GO:0008474">
    <property type="term" value="F:palmitoyl-(protein) hydrolase activity"/>
    <property type="evidence" value="ECO:0007669"/>
    <property type="project" value="TreeGrafter"/>
</dbReference>
<dbReference type="PANTHER" id="PTHR10655">
    <property type="entry name" value="LYSOPHOSPHOLIPASE-RELATED"/>
    <property type="match status" value="1"/>
</dbReference>